<dbReference type="PROSITE" id="PS51186">
    <property type="entry name" value="GNAT"/>
    <property type="match status" value="1"/>
</dbReference>
<dbReference type="InterPro" id="IPR000182">
    <property type="entry name" value="GNAT_dom"/>
</dbReference>
<protein>
    <submittedName>
        <fullName evidence="2">Acetyltransferase (GNAT) family protein</fullName>
    </submittedName>
</protein>
<evidence type="ECO:0000259" key="1">
    <source>
        <dbReference type="PROSITE" id="PS51186"/>
    </source>
</evidence>
<keyword evidence="2" id="KW-0808">Transferase</keyword>
<dbReference type="SUPFAM" id="SSF55729">
    <property type="entry name" value="Acyl-CoA N-acyltransferases (Nat)"/>
    <property type="match status" value="1"/>
</dbReference>
<gene>
    <name evidence="2" type="ORF">SAMN02745136_00066</name>
</gene>
<keyword evidence="3" id="KW-1185">Reference proteome</keyword>
<organism evidence="2 3">
    <name type="scientific">Anaerocolumna jejuensis DSM 15929</name>
    <dbReference type="NCBI Taxonomy" id="1121322"/>
    <lineage>
        <taxon>Bacteria</taxon>
        <taxon>Bacillati</taxon>
        <taxon>Bacillota</taxon>
        <taxon>Clostridia</taxon>
        <taxon>Lachnospirales</taxon>
        <taxon>Lachnospiraceae</taxon>
        <taxon>Anaerocolumna</taxon>
    </lineage>
</organism>
<proteinExistence type="predicted"/>
<dbReference type="Gene3D" id="3.40.630.30">
    <property type="match status" value="1"/>
</dbReference>
<name>A0A1M6JFT6_9FIRM</name>
<feature type="domain" description="N-acetyltransferase" evidence="1">
    <location>
        <begin position="115"/>
        <end position="256"/>
    </location>
</feature>
<evidence type="ECO:0000313" key="2">
    <source>
        <dbReference type="EMBL" id="SHJ45553.1"/>
    </source>
</evidence>
<dbReference type="InterPro" id="IPR027365">
    <property type="entry name" value="GNAT_acetyltra_YdfB-like"/>
</dbReference>
<dbReference type="AlphaFoldDB" id="A0A1M6JFT6"/>
<dbReference type="OrthoDB" id="1689703at2"/>
<dbReference type="Proteomes" id="UP000184386">
    <property type="component" value="Unassembled WGS sequence"/>
</dbReference>
<dbReference type="GO" id="GO:0016747">
    <property type="term" value="F:acyltransferase activity, transferring groups other than amino-acyl groups"/>
    <property type="evidence" value="ECO:0007669"/>
    <property type="project" value="InterPro"/>
</dbReference>
<dbReference type="STRING" id="1121322.SAMN02745136_00066"/>
<reference evidence="2 3" key="1">
    <citation type="submission" date="2016-11" db="EMBL/GenBank/DDBJ databases">
        <authorList>
            <person name="Jaros S."/>
            <person name="Januszkiewicz K."/>
            <person name="Wedrychowicz H."/>
        </authorList>
    </citation>
    <scope>NUCLEOTIDE SEQUENCE [LARGE SCALE GENOMIC DNA]</scope>
    <source>
        <strain evidence="2 3">DSM 15929</strain>
    </source>
</reference>
<accession>A0A1M6JFT6</accession>
<dbReference type="InterPro" id="IPR016181">
    <property type="entry name" value="Acyl_CoA_acyltransferase"/>
</dbReference>
<dbReference type="EMBL" id="FRAC01000006">
    <property type="protein sequence ID" value="SHJ45553.1"/>
    <property type="molecule type" value="Genomic_DNA"/>
</dbReference>
<dbReference type="CDD" id="cd04301">
    <property type="entry name" value="NAT_SF"/>
    <property type="match status" value="1"/>
</dbReference>
<dbReference type="Pfam" id="PF12746">
    <property type="entry name" value="GNAT_acetyltran"/>
    <property type="match status" value="1"/>
</dbReference>
<sequence length="262" mass="29929">MTNEQINQIARKQSAIDANCSPEDFLMTENKVVISAVHPDARKYLELPLYCNLISYGNNIVASVNSELTKTVKEYIDSYPKEHCFETPNFHVLNDELEKRNHRICFMAEYFLPDIKVLKALPCEYEIRLLTSSDFNGLYREEWSNALCEKRKHLDVLAAAAYDGNKLIGMAGCSADCDTMWQIGIDVLPEYRRRGIAAALTSRLALEILERDKVPFYCAAWSNIRSVRNGIKSGFRPAWVEMTAKPKEFVNKMNKIEDDSPS</sequence>
<evidence type="ECO:0000313" key="3">
    <source>
        <dbReference type="Proteomes" id="UP000184386"/>
    </source>
</evidence>
<dbReference type="RefSeq" id="WP_073271687.1">
    <property type="nucleotide sequence ID" value="NZ_FRAC01000006.1"/>
</dbReference>